<proteinExistence type="predicted"/>
<name>A0ABP6RZ55_9PSEU</name>
<sequence>MRPTEEHSDDLRWRIPCHDSGGENRSVSILVMGDRVAVVLPPGDTLIFDPDEADDFAALLDTIATCTEQSST</sequence>
<organism evidence="1 2">
    <name type="scientific">Saccharopolyspora gregorii</name>
    <dbReference type="NCBI Taxonomy" id="33914"/>
    <lineage>
        <taxon>Bacteria</taxon>
        <taxon>Bacillati</taxon>
        <taxon>Actinomycetota</taxon>
        <taxon>Actinomycetes</taxon>
        <taxon>Pseudonocardiales</taxon>
        <taxon>Pseudonocardiaceae</taxon>
        <taxon>Saccharopolyspora</taxon>
    </lineage>
</organism>
<gene>
    <name evidence="1" type="ORF">GCM10020366_57560</name>
</gene>
<reference evidence="2" key="1">
    <citation type="journal article" date="2019" name="Int. J. Syst. Evol. Microbiol.">
        <title>The Global Catalogue of Microorganisms (GCM) 10K type strain sequencing project: providing services to taxonomists for standard genome sequencing and annotation.</title>
        <authorList>
            <consortium name="The Broad Institute Genomics Platform"/>
            <consortium name="The Broad Institute Genome Sequencing Center for Infectious Disease"/>
            <person name="Wu L."/>
            <person name="Ma J."/>
        </authorList>
    </citation>
    <scope>NUCLEOTIDE SEQUENCE [LARGE SCALE GENOMIC DNA]</scope>
    <source>
        <strain evidence="2">JCM 9687</strain>
    </source>
</reference>
<evidence type="ECO:0000313" key="2">
    <source>
        <dbReference type="Proteomes" id="UP001500483"/>
    </source>
</evidence>
<accession>A0ABP6RZ55</accession>
<dbReference type="Proteomes" id="UP001500483">
    <property type="component" value="Unassembled WGS sequence"/>
</dbReference>
<protein>
    <submittedName>
        <fullName evidence="1">Uncharacterized protein</fullName>
    </submittedName>
</protein>
<evidence type="ECO:0000313" key="1">
    <source>
        <dbReference type="EMBL" id="GAA3363885.1"/>
    </source>
</evidence>
<dbReference type="EMBL" id="BAAAYK010000038">
    <property type="protein sequence ID" value="GAA3363885.1"/>
    <property type="molecule type" value="Genomic_DNA"/>
</dbReference>
<comment type="caution">
    <text evidence="1">The sequence shown here is derived from an EMBL/GenBank/DDBJ whole genome shotgun (WGS) entry which is preliminary data.</text>
</comment>
<keyword evidence="2" id="KW-1185">Reference proteome</keyword>